<evidence type="ECO:0000256" key="6">
    <source>
        <dbReference type="ARBA" id="ARBA00022840"/>
    </source>
</evidence>
<keyword evidence="4" id="KW-0997">Cell inner membrane</keyword>
<dbReference type="CDD" id="cd03293">
    <property type="entry name" value="ABC_NrtD_SsuB_transporters"/>
    <property type="match status" value="1"/>
</dbReference>
<dbReference type="InterPro" id="IPR003439">
    <property type="entry name" value="ABC_transporter-like_ATP-bd"/>
</dbReference>
<dbReference type="Gene3D" id="3.40.50.300">
    <property type="entry name" value="P-loop containing nucleotide triphosphate hydrolases"/>
    <property type="match status" value="1"/>
</dbReference>
<sequence length="371" mass="39764">MSAPWLDARALTLGYDAARPPVLDRFDFAVGAGELVAVLGASGAGKSSLLRVLAGLRRPASGTIEISGRPLDGPHPHVVLMFQEASLLPWLSVERNVAFGLGFKQQPRLSRGERARRVAWAIDEVGLAHARGYHPAQLSGGMAQRVALARAIARQPQVLLLDEPFGALDAATRTDMQDLLLRVVADTRAATVLVTHDIDEALRVADRVVLLDGRGGTAGAWTVASRAAAAGGCVETLSEVGEGRDARAARNERNERNERDACGALAIDAARGRGAMSERSEAPGACAAPAAPDALRAACDRRGPRERRELRELHELRERIEGHDPLDPLDPLERFDRLDALRIEIHRMLRALRDAPEAAGRASADDARPAA</sequence>
<dbReference type="PANTHER" id="PTHR42788">
    <property type="entry name" value="TAURINE IMPORT ATP-BINDING PROTEIN-RELATED"/>
    <property type="match status" value="1"/>
</dbReference>
<keyword evidence="6 8" id="KW-0067">ATP-binding</keyword>
<evidence type="ECO:0000256" key="4">
    <source>
        <dbReference type="ARBA" id="ARBA00022519"/>
    </source>
</evidence>
<dbReference type="PANTHER" id="PTHR42788:SF19">
    <property type="entry name" value="ALIPHATIC SULFONATES IMPORT ATP-BINDING PROTEIN SSUB 2"/>
    <property type="match status" value="1"/>
</dbReference>
<dbReference type="GO" id="GO:0005524">
    <property type="term" value="F:ATP binding"/>
    <property type="evidence" value="ECO:0007669"/>
    <property type="project" value="UniProtKB-KW"/>
</dbReference>
<dbReference type="Pfam" id="PF00005">
    <property type="entry name" value="ABC_tran"/>
    <property type="match status" value="1"/>
</dbReference>
<dbReference type="PROSITE" id="PS50893">
    <property type="entry name" value="ABC_TRANSPORTER_2"/>
    <property type="match status" value="1"/>
</dbReference>
<evidence type="ECO:0000256" key="2">
    <source>
        <dbReference type="ARBA" id="ARBA00022448"/>
    </source>
</evidence>
<dbReference type="PROSITE" id="PS00211">
    <property type="entry name" value="ABC_TRANSPORTER_1"/>
    <property type="match status" value="1"/>
</dbReference>
<comment type="caution">
    <text evidence="8">The sequence shown here is derived from an EMBL/GenBank/DDBJ whole genome shotgun (WGS) entry which is preliminary data.</text>
</comment>
<dbReference type="SUPFAM" id="SSF52540">
    <property type="entry name" value="P-loop containing nucleoside triphosphate hydrolases"/>
    <property type="match status" value="1"/>
</dbReference>
<evidence type="ECO:0000256" key="1">
    <source>
        <dbReference type="ARBA" id="ARBA00005417"/>
    </source>
</evidence>
<organism evidence="8 9">
    <name type="scientific">Burkholderia savannae</name>
    <dbReference type="NCBI Taxonomy" id="1637837"/>
    <lineage>
        <taxon>Bacteria</taxon>
        <taxon>Pseudomonadati</taxon>
        <taxon>Pseudomonadota</taxon>
        <taxon>Betaproteobacteria</taxon>
        <taxon>Burkholderiales</taxon>
        <taxon>Burkholderiaceae</taxon>
        <taxon>Burkholderia</taxon>
        <taxon>pseudomallei group</taxon>
    </lineage>
</organism>
<name>A0ABR5T6C5_9BURK</name>
<evidence type="ECO:0000313" key="8">
    <source>
        <dbReference type="EMBL" id="KWZ38787.1"/>
    </source>
</evidence>
<evidence type="ECO:0000313" key="9">
    <source>
        <dbReference type="Proteomes" id="UP000070255"/>
    </source>
</evidence>
<keyword evidence="5" id="KW-0547">Nucleotide-binding</keyword>
<feature type="domain" description="ABC transporter" evidence="7">
    <location>
        <begin position="8"/>
        <end position="238"/>
    </location>
</feature>
<dbReference type="InterPro" id="IPR017871">
    <property type="entry name" value="ABC_transporter-like_CS"/>
</dbReference>
<comment type="similarity">
    <text evidence="1">Belongs to the ABC transporter superfamily.</text>
</comment>
<dbReference type="InterPro" id="IPR003593">
    <property type="entry name" value="AAA+_ATPase"/>
</dbReference>
<dbReference type="Proteomes" id="UP000070255">
    <property type="component" value="Unassembled WGS sequence"/>
</dbReference>
<evidence type="ECO:0000256" key="5">
    <source>
        <dbReference type="ARBA" id="ARBA00022741"/>
    </source>
</evidence>
<keyword evidence="9" id="KW-1185">Reference proteome</keyword>
<keyword evidence="2" id="KW-0813">Transport</keyword>
<protein>
    <submittedName>
        <fullName evidence="8">Nitrate ABC transporter ATP-binding protein</fullName>
    </submittedName>
</protein>
<evidence type="ECO:0000256" key="3">
    <source>
        <dbReference type="ARBA" id="ARBA00022475"/>
    </source>
</evidence>
<accession>A0ABR5T6C5</accession>
<evidence type="ECO:0000259" key="7">
    <source>
        <dbReference type="PROSITE" id="PS50893"/>
    </source>
</evidence>
<dbReference type="InterPro" id="IPR027417">
    <property type="entry name" value="P-loop_NTPase"/>
</dbReference>
<proteinExistence type="inferred from homology"/>
<dbReference type="EMBL" id="LNJQ01000004">
    <property type="protein sequence ID" value="KWZ38787.1"/>
    <property type="molecule type" value="Genomic_DNA"/>
</dbReference>
<keyword evidence="3" id="KW-1003">Cell membrane</keyword>
<dbReference type="SMART" id="SM00382">
    <property type="entry name" value="AAA"/>
    <property type="match status" value="1"/>
</dbReference>
<dbReference type="InterPro" id="IPR050166">
    <property type="entry name" value="ABC_transporter_ATP-bind"/>
</dbReference>
<reference evidence="8 9" key="1">
    <citation type="submission" date="2015-11" db="EMBL/GenBank/DDBJ databases">
        <authorList>
            <person name="Sahl J."/>
            <person name="Wagner D."/>
            <person name="Keim P."/>
        </authorList>
    </citation>
    <scope>NUCLEOTIDE SEQUENCE [LARGE SCALE GENOMIC DNA]</scope>
    <source>
        <strain evidence="8 9">BDU18</strain>
    </source>
</reference>
<keyword evidence="4" id="KW-0472">Membrane</keyword>
<gene>
    <name evidence="8" type="ORF">WS72_28710</name>
</gene>